<proteinExistence type="predicted"/>
<protein>
    <submittedName>
        <fullName evidence="2">Winged helix-turn-helix transcriptional regulator</fullName>
    </submittedName>
</protein>
<accession>A0A7C4JLF0</accession>
<sequence length="64" mass="7535">MSSVENKIIEVLQNYGELNVTKISKLTGISFKTLDKYLKKLLKEGVIEERRFGRLRLLRLRKKV</sequence>
<reference evidence="2" key="1">
    <citation type="journal article" date="2020" name="mSystems">
        <title>Genome- and Community-Level Interaction Insights into Carbon Utilization and Element Cycling Functions of Hydrothermarchaeota in Hydrothermal Sediment.</title>
        <authorList>
            <person name="Zhou Z."/>
            <person name="Liu Y."/>
            <person name="Xu W."/>
            <person name="Pan J."/>
            <person name="Luo Z.H."/>
            <person name="Li M."/>
        </authorList>
    </citation>
    <scope>NUCLEOTIDE SEQUENCE [LARGE SCALE GENOMIC DNA]</scope>
    <source>
        <strain evidence="2">SpSt-648</strain>
    </source>
</reference>
<dbReference type="InterPro" id="IPR001845">
    <property type="entry name" value="HTH_ArsR_DNA-bd_dom"/>
</dbReference>
<dbReference type="GO" id="GO:0003700">
    <property type="term" value="F:DNA-binding transcription factor activity"/>
    <property type="evidence" value="ECO:0007669"/>
    <property type="project" value="InterPro"/>
</dbReference>
<evidence type="ECO:0000259" key="1">
    <source>
        <dbReference type="PROSITE" id="PS50987"/>
    </source>
</evidence>
<dbReference type="AlphaFoldDB" id="A0A7C4JLF0"/>
<dbReference type="Pfam" id="PF13412">
    <property type="entry name" value="HTH_24"/>
    <property type="match status" value="1"/>
</dbReference>
<dbReference type="InterPro" id="IPR036388">
    <property type="entry name" value="WH-like_DNA-bd_sf"/>
</dbReference>
<dbReference type="SUPFAM" id="SSF46785">
    <property type="entry name" value="Winged helix' DNA-binding domain"/>
    <property type="match status" value="1"/>
</dbReference>
<comment type="caution">
    <text evidence="2">The sequence shown here is derived from an EMBL/GenBank/DDBJ whole genome shotgun (WGS) entry which is preliminary data.</text>
</comment>
<dbReference type="PROSITE" id="PS50987">
    <property type="entry name" value="HTH_ARSR_2"/>
    <property type="match status" value="1"/>
</dbReference>
<gene>
    <name evidence="2" type="ORF">ENU20_02735</name>
</gene>
<evidence type="ECO:0000313" key="2">
    <source>
        <dbReference type="EMBL" id="HGQ73976.1"/>
    </source>
</evidence>
<dbReference type="InterPro" id="IPR036390">
    <property type="entry name" value="WH_DNA-bd_sf"/>
</dbReference>
<dbReference type="EMBL" id="DTBP01000017">
    <property type="protein sequence ID" value="HGQ73976.1"/>
    <property type="molecule type" value="Genomic_DNA"/>
</dbReference>
<name>A0A7C4JLF0_STAMA</name>
<organism evidence="2">
    <name type="scientific">Staphylothermus marinus</name>
    <dbReference type="NCBI Taxonomy" id="2280"/>
    <lineage>
        <taxon>Archaea</taxon>
        <taxon>Thermoproteota</taxon>
        <taxon>Thermoprotei</taxon>
        <taxon>Desulfurococcales</taxon>
        <taxon>Desulfurococcaceae</taxon>
        <taxon>Staphylothermus</taxon>
    </lineage>
</organism>
<feature type="domain" description="HTH arsR-type" evidence="1">
    <location>
        <begin position="1"/>
        <end position="64"/>
    </location>
</feature>
<dbReference type="Gene3D" id="1.10.10.10">
    <property type="entry name" value="Winged helix-like DNA-binding domain superfamily/Winged helix DNA-binding domain"/>
    <property type="match status" value="1"/>
</dbReference>